<gene>
    <name evidence="2" type="ORF">C5689_14155</name>
</gene>
<comment type="caution">
    <text evidence="2">The sequence shown here is derived from an EMBL/GenBank/DDBJ whole genome shotgun (WGS) entry which is preliminary data.</text>
</comment>
<dbReference type="OrthoDB" id="8453918at2"/>
<evidence type="ECO:0000313" key="3">
    <source>
        <dbReference type="Proteomes" id="UP000245137"/>
    </source>
</evidence>
<feature type="transmembrane region" description="Helical" evidence="1">
    <location>
        <begin position="70"/>
        <end position="88"/>
    </location>
</feature>
<evidence type="ECO:0000313" key="2">
    <source>
        <dbReference type="EMBL" id="PWB93233.1"/>
    </source>
</evidence>
<dbReference type="EMBL" id="PUIV01000025">
    <property type="protein sequence ID" value="PWB93233.1"/>
    <property type="molecule type" value="Genomic_DNA"/>
</dbReference>
<keyword evidence="1" id="KW-0472">Membrane</keyword>
<dbReference type="AlphaFoldDB" id="A0A2U1SNQ1"/>
<protein>
    <recommendedName>
        <fullName evidence="4">GlsB/YeaQ/YmgE family stress response membrane protein</fullName>
    </recommendedName>
</protein>
<feature type="transmembrane region" description="Helical" evidence="1">
    <location>
        <begin position="15"/>
        <end position="33"/>
    </location>
</feature>
<proteinExistence type="predicted"/>
<keyword evidence="1" id="KW-1133">Transmembrane helix</keyword>
<organism evidence="2 3">
    <name type="scientific">Methylosinus sporium</name>
    <dbReference type="NCBI Taxonomy" id="428"/>
    <lineage>
        <taxon>Bacteria</taxon>
        <taxon>Pseudomonadati</taxon>
        <taxon>Pseudomonadota</taxon>
        <taxon>Alphaproteobacteria</taxon>
        <taxon>Hyphomicrobiales</taxon>
        <taxon>Methylocystaceae</taxon>
        <taxon>Methylosinus</taxon>
    </lineage>
</organism>
<accession>A0A2U1SNQ1</accession>
<feature type="transmembrane region" description="Helical" evidence="1">
    <location>
        <begin position="45"/>
        <end position="64"/>
    </location>
</feature>
<dbReference type="Proteomes" id="UP000245137">
    <property type="component" value="Unassembled WGS sequence"/>
</dbReference>
<keyword evidence="3" id="KW-1185">Reference proteome</keyword>
<reference evidence="2 3" key="1">
    <citation type="journal article" date="2018" name="Appl. Microbiol. Biotechnol.">
        <title>Co-cultivation of the strictly anaerobic methanogen Methanosarcina barkeri with aerobic methanotrophs in an oxygen-limited membrane bioreactor.</title>
        <authorList>
            <person name="In 't Zandt M.H."/>
            <person name="van den Bosch T.J.M."/>
            <person name="Rijkers R."/>
            <person name="van Kessel M.A.H.J."/>
            <person name="Jetten M.S.M."/>
            <person name="Welte C.U."/>
        </authorList>
    </citation>
    <scope>NUCLEOTIDE SEQUENCE [LARGE SCALE GENOMIC DNA]</scope>
    <source>
        <strain evidence="2 3">DSM 17706</strain>
    </source>
</reference>
<evidence type="ECO:0000256" key="1">
    <source>
        <dbReference type="SAM" id="Phobius"/>
    </source>
</evidence>
<evidence type="ECO:0008006" key="4">
    <source>
        <dbReference type="Google" id="ProtNLM"/>
    </source>
</evidence>
<dbReference type="RefSeq" id="WP_108917919.1">
    <property type="nucleotide sequence ID" value="NZ_BGJY01000007.1"/>
</dbReference>
<keyword evidence="1" id="KW-0812">Transmembrane</keyword>
<sequence>MDAAIAFLGRLDAGFLPLVVIGALGGWLVGALLRGSDQLFADMAIGVVGAWLGAQFAEFCGLALDASLGHFLAGLLGSIISVSLWARVDGGAPLRPDQRPRH</sequence>
<name>A0A2U1SNQ1_METSR</name>